<evidence type="ECO:0000313" key="2">
    <source>
        <dbReference type="Proteomes" id="UP000017819"/>
    </source>
</evidence>
<name>V4QSN3_9HYPH</name>
<evidence type="ECO:0000313" key="1">
    <source>
        <dbReference type="EMBL" id="ESR22787.1"/>
    </source>
</evidence>
<accession>V4QSN3</accession>
<dbReference type="Proteomes" id="UP000017819">
    <property type="component" value="Unassembled WGS sequence"/>
</dbReference>
<sequence length="164" mass="17690">MAQEAEPFDRWDLIRRLYEGEVLTLPEIGALAGLKARSITGAAARERWNRRQPGGRLGPDPHMQALSRVAGAGGAGGCDAEPALDRAALVRRLWAAIERHMEDEEAGLHGSDPRWPQTLDTLVRTVERLSAMAPAGGEGSQVSAPDAEALRAELLRRIEGLARG</sequence>
<dbReference type="RefSeq" id="WP_023434033.1">
    <property type="nucleotide sequence ID" value="NZ_AWXZ01000040.1"/>
</dbReference>
<gene>
    <name evidence="1" type="ORF">N177_3924</name>
</gene>
<organism evidence="1 2">
    <name type="scientific">Lutibaculum baratangense AMV1</name>
    <dbReference type="NCBI Taxonomy" id="631454"/>
    <lineage>
        <taxon>Bacteria</taxon>
        <taxon>Pseudomonadati</taxon>
        <taxon>Pseudomonadota</taxon>
        <taxon>Alphaproteobacteria</taxon>
        <taxon>Hyphomicrobiales</taxon>
        <taxon>Tepidamorphaceae</taxon>
        <taxon>Lutibaculum</taxon>
    </lineage>
</organism>
<proteinExistence type="predicted"/>
<reference evidence="1 2" key="1">
    <citation type="journal article" date="2014" name="Genome Announc.">
        <title>Draft Genome Sequence of Lutibaculum baratangense Strain AMV1T, Isolated from a Mud Volcano in Andamans, India.</title>
        <authorList>
            <person name="Singh A."/>
            <person name="Sreenivas A."/>
            <person name="Sathyanarayana Reddy G."/>
            <person name="Pinnaka A.K."/>
            <person name="Shivaji S."/>
        </authorList>
    </citation>
    <scope>NUCLEOTIDE SEQUENCE [LARGE SCALE GENOMIC DNA]</scope>
    <source>
        <strain evidence="1 2">AMV1</strain>
    </source>
</reference>
<keyword evidence="2" id="KW-1185">Reference proteome</keyword>
<dbReference type="STRING" id="631454.N177_3924"/>
<comment type="caution">
    <text evidence="1">The sequence shown here is derived from an EMBL/GenBank/DDBJ whole genome shotgun (WGS) entry which is preliminary data.</text>
</comment>
<protein>
    <submittedName>
        <fullName evidence="1">Uncharacterized protein</fullName>
    </submittedName>
</protein>
<dbReference type="EMBL" id="AWXZ01000040">
    <property type="protein sequence ID" value="ESR22787.1"/>
    <property type="molecule type" value="Genomic_DNA"/>
</dbReference>
<dbReference type="OrthoDB" id="8097598at2"/>
<dbReference type="AlphaFoldDB" id="V4QSN3"/>